<dbReference type="AlphaFoldDB" id="A0A0R1KK53"/>
<dbReference type="RefSeq" id="WP_056951829.1">
    <property type="nucleotide sequence ID" value="NZ_AZDY01000036.1"/>
</dbReference>
<keyword evidence="4" id="KW-1185">Reference proteome</keyword>
<feature type="domain" description="S-layer protein C-terminal" evidence="2">
    <location>
        <begin position="186"/>
        <end position="244"/>
    </location>
</feature>
<dbReference type="Pfam" id="PF03217">
    <property type="entry name" value="SlpA"/>
    <property type="match status" value="3"/>
</dbReference>
<feature type="domain" description="S-layer protein C-terminal" evidence="2">
    <location>
        <begin position="48"/>
        <end position="91"/>
    </location>
</feature>
<feature type="signal peptide" evidence="1">
    <location>
        <begin position="1"/>
        <end position="23"/>
    </location>
</feature>
<dbReference type="OrthoDB" id="2313145at2"/>
<evidence type="ECO:0000256" key="1">
    <source>
        <dbReference type="SAM" id="SignalP"/>
    </source>
</evidence>
<evidence type="ECO:0000259" key="2">
    <source>
        <dbReference type="Pfam" id="PF03217"/>
    </source>
</evidence>
<gene>
    <name evidence="3" type="ORF">FC78_GL001549</name>
</gene>
<evidence type="ECO:0000313" key="3">
    <source>
        <dbReference type="EMBL" id="KRK83592.1"/>
    </source>
</evidence>
<dbReference type="EMBL" id="AZDY01000036">
    <property type="protein sequence ID" value="KRK83592.1"/>
    <property type="molecule type" value="Genomic_DNA"/>
</dbReference>
<sequence>MNKKKIVLASTLAVLLAPSILNNLPTNQTVHAANTQLIGTVRRGGAATVNANGNYVRGGYLGNFTSWRLGQRITIGGNPYYEVATNQYVDATAMNISNGTQVINPVQKEVSYVNAVKSITDNNATVVNDNGYSLGVTLPNGTSWKVDQYKVINGYPYYRVATNEWVKALNFTSDNNGTSNTNNTVANTTAQKTITLRTNSVIYNGLGQNMGRTLPTNSSWKVAQEKTINGHQYYQVATNEWILATEDKNTSIFSNGAATGTLTKNVQLYNTASNSMTRSLSAGTSWKISSVVENSAGYYFAQVSNNEWIPLGGSIFSDGLLQQELANSATYEPSFAISLFK</sequence>
<proteinExistence type="predicted"/>
<keyword evidence="1" id="KW-0732">Signal</keyword>
<dbReference type="Proteomes" id="UP000051515">
    <property type="component" value="Unassembled WGS sequence"/>
</dbReference>
<name>A0A0R1KK53_9LACO</name>
<protein>
    <submittedName>
        <fullName evidence="3">Teichoic acid-binding N-acetylmuramoyl L-alalanine amidase</fullName>
    </submittedName>
</protein>
<organism evidence="3 4">
    <name type="scientific">Companilactobacillus bobalius DSM 19674</name>
    <dbReference type="NCBI Taxonomy" id="1423788"/>
    <lineage>
        <taxon>Bacteria</taxon>
        <taxon>Bacillati</taxon>
        <taxon>Bacillota</taxon>
        <taxon>Bacilli</taxon>
        <taxon>Lactobacillales</taxon>
        <taxon>Lactobacillaceae</taxon>
        <taxon>Companilactobacillus</taxon>
        <taxon>Companilactobacillus bobalius</taxon>
    </lineage>
</organism>
<evidence type="ECO:0000313" key="4">
    <source>
        <dbReference type="Proteomes" id="UP000051515"/>
    </source>
</evidence>
<comment type="caution">
    <text evidence="3">The sequence shown here is derived from an EMBL/GenBank/DDBJ whole genome shotgun (WGS) entry which is preliminary data.</text>
</comment>
<dbReference type="InterPro" id="IPR024968">
    <property type="entry name" value="SlpA_C_lactobacillus"/>
</dbReference>
<dbReference type="PATRIC" id="fig|1423788.3.peg.1595"/>
<feature type="domain" description="S-layer protein C-terminal" evidence="2">
    <location>
        <begin position="113"/>
        <end position="168"/>
    </location>
</feature>
<reference evidence="3 4" key="1">
    <citation type="journal article" date="2015" name="Genome Announc.">
        <title>Expanding the biotechnology potential of lactobacilli through comparative genomics of 213 strains and associated genera.</title>
        <authorList>
            <person name="Sun Z."/>
            <person name="Harris H.M."/>
            <person name="McCann A."/>
            <person name="Guo C."/>
            <person name="Argimon S."/>
            <person name="Zhang W."/>
            <person name="Yang X."/>
            <person name="Jeffery I.B."/>
            <person name="Cooney J.C."/>
            <person name="Kagawa T.F."/>
            <person name="Liu W."/>
            <person name="Song Y."/>
            <person name="Salvetti E."/>
            <person name="Wrobel A."/>
            <person name="Rasinkangas P."/>
            <person name="Parkhill J."/>
            <person name="Rea M.C."/>
            <person name="O'Sullivan O."/>
            <person name="Ritari J."/>
            <person name="Douillard F.P."/>
            <person name="Paul Ross R."/>
            <person name="Yang R."/>
            <person name="Briner A.E."/>
            <person name="Felis G.E."/>
            <person name="de Vos W.M."/>
            <person name="Barrangou R."/>
            <person name="Klaenhammer T.R."/>
            <person name="Caufield P.W."/>
            <person name="Cui Y."/>
            <person name="Zhang H."/>
            <person name="O'Toole P.W."/>
        </authorList>
    </citation>
    <scope>NUCLEOTIDE SEQUENCE [LARGE SCALE GENOMIC DNA]</scope>
    <source>
        <strain evidence="3 4">DSM 19674</strain>
    </source>
</reference>
<accession>A0A0R1KK53</accession>
<feature type="chain" id="PRO_5039331802" evidence="1">
    <location>
        <begin position="24"/>
        <end position="341"/>
    </location>
</feature>